<reference evidence="3" key="1">
    <citation type="submission" date="2019-12" db="EMBL/GenBank/DDBJ databases">
        <title>An insight into the sialome of adult female Ixodes ricinus ticks feeding for 6 days.</title>
        <authorList>
            <person name="Perner J."/>
            <person name="Ribeiro J.M.C."/>
        </authorList>
    </citation>
    <scope>NUCLEOTIDE SEQUENCE</scope>
    <source>
        <strain evidence="3">Semi-engorged</strain>
        <tissue evidence="3">Salivary glands</tissue>
    </source>
</reference>
<organism evidence="3">
    <name type="scientific">Ixodes ricinus</name>
    <name type="common">Common tick</name>
    <name type="synonym">Acarus ricinus</name>
    <dbReference type="NCBI Taxonomy" id="34613"/>
    <lineage>
        <taxon>Eukaryota</taxon>
        <taxon>Metazoa</taxon>
        <taxon>Ecdysozoa</taxon>
        <taxon>Arthropoda</taxon>
        <taxon>Chelicerata</taxon>
        <taxon>Arachnida</taxon>
        <taxon>Acari</taxon>
        <taxon>Parasitiformes</taxon>
        <taxon>Ixodida</taxon>
        <taxon>Ixodoidea</taxon>
        <taxon>Ixodidae</taxon>
        <taxon>Ixodinae</taxon>
        <taxon>Ixodes</taxon>
    </lineage>
</organism>
<dbReference type="AlphaFoldDB" id="A0A6B0UVA7"/>
<evidence type="ECO:0000256" key="2">
    <source>
        <dbReference type="SAM" id="SignalP"/>
    </source>
</evidence>
<proteinExistence type="predicted"/>
<keyword evidence="2" id="KW-0732">Signal</keyword>
<dbReference type="EMBL" id="GIFC01011371">
    <property type="protein sequence ID" value="MXU93454.1"/>
    <property type="molecule type" value="Transcribed_RNA"/>
</dbReference>
<evidence type="ECO:0000256" key="1">
    <source>
        <dbReference type="SAM" id="Phobius"/>
    </source>
</evidence>
<keyword evidence="1" id="KW-1133">Transmembrane helix</keyword>
<keyword evidence="1" id="KW-0812">Transmembrane</keyword>
<evidence type="ECO:0008006" key="4">
    <source>
        <dbReference type="Google" id="ProtNLM"/>
    </source>
</evidence>
<feature type="transmembrane region" description="Helical" evidence="1">
    <location>
        <begin position="123"/>
        <end position="141"/>
    </location>
</feature>
<name>A0A6B0UVA7_IXORI</name>
<accession>A0A6B0UVA7</accession>
<evidence type="ECO:0000313" key="3">
    <source>
        <dbReference type="EMBL" id="MXU93454.1"/>
    </source>
</evidence>
<feature type="chain" id="PRO_5025391700" description="Secreted protein" evidence="2">
    <location>
        <begin position="20"/>
        <end position="146"/>
    </location>
</feature>
<protein>
    <recommendedName>
        <fullName evidence="4">Secreted protein</fullName>
    </recommendedName>
</protein>
<feature type="signal peptide" evidence="2">
    <location>
        <begin position="1"/>
        <end position="19"/>
    </location>
</feature>
<keyword evidence="1" id="KW-0472">Membrane</keyword>
<sequence>MALCLASVAIFWYFSFFRSDSSENSLARALITSWCESCGQRSFIPDTFSCWKKNMADSGFLGLGRSCWVCWPPGGGWFSSPAARPDAAPFLDATAAAAAPPDLALVLSASSLWRSSSGRLLRYAAYFSLYLALALVACLLYESRSP</sequence>